<feature type="transmembrane region" description="Helical" evidence="1">
    <location>
        <begin position="163"/>
        <end position="189"/>
    </location>
</feature>
<keyword evidence="1" id="KW-0812">Transmembrane</keyword>
<dbReference type="STRING" id="1245528.M3K0H9"/>
<feature type="transmembrane region" description="Helical" evidence="1">
    <location>
        <begin position="282"/>
        <end position="303"/>
    </location>
</feature>
<dbReference type="GO" id="GO:0038038">
    <property type="term" value="C:G protein-coupled receptor homodimeric complex"/>
    <property type="evidence" value="ECO:0007669"/>
    <property type="project" value="TreeGrafter"/>
</dbReference>
<dbReference type="OrthoDB" id="5402633at2759"/>
<sequence>MDNSTIPQTAKDIILTYYIPGFDEPIELPFGILDTFQRDQSQNALVMGVTIGSASMLLIFLIGILYKTNKFSATTRKSFNKSILFYINVLILLMSVIRTGCFVDYLLGPLNAASFAFTGWYTGGSSFASSDAANWFKVILFLLIEISLVFQVYIMFKAPKLKIWGVFATVLSGLFGLVVVGFQINLAVLSHIRYQQALNQLEETVIRTIWMDLPTILFSVSINIMSVFLIGKLIIAIKTRRFLGLKQFDSFHILLIGFTQTLILPSILLFIHYFVSSGGLDYLLVNISLMLIVLMLPLSSLWAQTSNSAQFINSSPSMSFLSRQKSAGGATLNSVTTGNLKKMTHEDDFHSPTTLRDDSESMMMVERSKPVAGIDGQLPPDIEQILNGEDRVVEDGIFAKHVTLKKM</sequence>
<dbReference type="Proteomes" id="UP000011777">
    <property type="component" value="Unassembled WGS sequence"/>
</dbReference>
<dbReference type="eggNOG" id="ENOG502QTV4">
    <property type="taxonomic scope" value="Eukaryota"/>
</dbReference>
<keyword evidence="3" id="KW-1185">Reference proteome</keyword>
<dbReference type="GO" id="GO:0004932">
    <property type="term" value="F:mating-type factor pheromone receptor activity"/>
    <property type="evidence" value="ECO:0007669"/>
    <property type="project" value="InterPro"/>
</dbReference>
<dbReference type="CDD" id="cd14939">
    <property type="entry name" value="7tmD_STE2"/>
    <property type="match status" value="1"/>
</dbReference>
<evidence type="ECO:0000256" key="1">
    <source>
        <dbReference type="SAM" id="Phobius"/>
    </source>
</evidence>
<comment type="caution">
    <text evidence="2">The sequence shown here is derived from an EMBL/GenBank/DDBJ whole genome shotgun (WGS) entry which is preliminary data.</text>
</comment>
<dbReference type="Gene3D" id="1.10.287.920">
    <property type="entry name" value="Pheromone alpha factor receptor"/>
    <property type="match status" value="1"/>
</dbReference>
<accession>M3K0H9</accession>
<feature type="transmembrane region" description="Helical" evidence="1">
    <location>
        <begin position="251"/>
        <end position="276"/>
    </location>
</feature>
<dbReference type="PRINTS" id="PR00250">
    <property type="entry name" value="GPCRSTE2"/>
</dbReference>
<proteinExistence type="predicted"/>
<evidence type="ECO:0000313" key="2">
    <source>
        <dbReference type="EMBL" id="EMG48800.1"/>
    </source>
</evidence>
<evidence type="ECO:0008006" key="4">
    <source>
        <dbReference type="Google" id="ProtNLM"/>
    </source>
</evidence>
<dbReference type="EMBL" id="AOGT01000975">
    <property type="protein sequence ID" value="EMG48800.1"/>
    <property type="molecule type" value="Genomic_DNA"/>
</dbReference>
<dbReference type="Pfam" id="PF02116">
    <property type="entry name" value="STE2"/>
    <property type="match status" value="1"/>
</dbReference>
<dbReference type="HOGENOM" id="CLU_038593_0_0_1"/>
<dbReference type="OMA" id="MWMISKK"/>
<protein>
    <recommendedName>
        <fullName evidence="4">Pheromone alpha factor receptor</fullName>
    </recommendedName>
</protein>
<evidence type="ECO:0000313" key="3">
    <source>
        <dbReference type="Proteomes" id="UP000011777"/>
    </source>
</evidence>
<reference evidence="2 3" key="1">
    <citation type="submission" date="2013-02" db="EMBL/GenBank/DDBJ databases">
        <title>Genome sequence of Candida maltosa Xu316, a potential industrial strain for xylitol and ethanol production.</title>
        <authorList>
            <person name="Yu J."/>
            <person name="Wang Q."/>
            <person name="Geng X."/>
            <person name="Bao W."/>
            <person name="He P."/>
            <person name="Cai J."/>
        </authorList>
    </citation>
    <scope>NUCLEOTIDE SEQUENCE [LARGE SCALE GENOMIC DNA]</scope>
    <source>
        <strain evidence="3">Xu316</strain>
    </source>
</reference>
<dbReference type="PANTHER" id="PTHR28009:SF1">
    <property type="entry name" value="PHEROMONE ALPHA FACTOR RECEPTOR"/>
    <property type="match status" value="1"/>
</dbReference>
<keyword evidence="1" id="KW-0472">Membrane</keyword>
<dbReference type="InterPro" id="IPR000366">
    <property type="entry name" value="GPCR_STE2"/>
</dbReference>
<dbReference type="InterPro" id="IPR027458">
    <property type="entry name" value="STE2_TM1-TM2_sf"/>
</dbReference>
<gene>
    <name evidence="2" type="ORF">G210_0582</name>
</gene>
<dbReference type="AlphaFoldDB" id="M3K0H9"/>
<keyword evidence="1" id="KW-1133">Transmembrane helix</keyword>
<feature type="transmembrane region" description="Helical" evidence="1">
    <location>
        <begin position="85"/>
        <end position="107"/>
    </location>
</feature>
<feature type="transmembrane region" description="Helical" evidence="1">
    <location>
        <begin position="44"/>
        <end position="65"/>
    </location>
</feature>
<name>M3K0H9_CANMX</name>
<dbReference type="GO" id="GO:0000750">
    <property type="term" value="P:pheromone-dependent signal transduction involved in conjugation with cellular fusion"/>
    <property type="evidence" value="ECO:0007669"/>
    <property type="project" value="TreeGrafter"/>
</dbReference>
<organism evidence="2 3">
    <name type="scientific">Candida maltosa (strain Xu316)</name>
    <name type="common">Yeast</name>
    <dbReference type="NCBI Taxonomy" id="1245528"/>
    <lineage>
        <taxon>Eukaryota</taxon>
        <taxon>Fungi</taxon>
        <taxon>Dikarya</taxon>
        <taxon>Ascomycota</taxon>
        <taxon>Saccharomycotina</taxon>
        <taxon>Pichiomycetes</taxon>
        <taxon>Debaryomycetaceae</taxon>
        <taxon>Candida/Lodderomyces clade</taxon>
        <taxon>Candida</taxon>
    </lineage>
</organism>
<feature type="transmembrane region" description="Helical" evidence="1">
    <location>
        <begin position="209"/>
        <end position="230"/>
    </location>
</feature>
<feature type="transmembrane region" description="Helical" evidence="1">
    <location>
        <begin position="135"/>
        <end position="156"/>
    </location>
</feature>
<dbReference type="PANTHER" id="PTHR28009">
    <property type="entry name" value="PHEROMONE ALPHA FACTOR RECEPTOR"/>
    <property type="match status" value="1"/>
</dbReference>